<dbReference type="KEGG" id="ehx:EMIHUDRAFT_632218"/>
<dbReference type="InterPro" id="IPR022675">
    <property type="entry name" value="G6P_DH_C"/>
</dbReference>
<dbReference type="Pfam" id="PF00479">
    <property type="entry name" value="G6PD_N"/>
    <property type="match status" value="2"/>
</dbReference>
<proteinExistence type="inferred from homology"/>
<dbReference type="AlphaFoldDB" id="A0A0D3ISD8"/>
<feature type="domain" description="Glucose-6-phosphate dehydrogenase C-terminal" evidence="10">
    <location>
        <begin position="178"/>
        <end position="463"/>
    </location>
</feature>
<evidence type="ECO:0000259" key="10">
    <source>
        <dbReference type="Pfam" id="PF02781"/>
    </source>
</evidence>
<sequence length="464" mass="52372">SVVVFGADGDLASKKILPTLFNLWRRKLVPRDLLVFGFARAPMTTETFRKHIFKCVYHPSQPQGDRKEFLQRCHYQSGQFDEPEAMEALLRQREEAEAARLAARQQPAGSRPQALHFQDRRPASASFDAVGAAAEAGVPEEQDTASCQQMVRELSMLREDEIFRIDHYLGKELVMNLLVLRFANVCFQGIWNRQYIKNVQVIFKEDFGTQGRRGGWVARARGVRHLCHQVMALVAMEQPLSFSAGDIRAEKLKVLKCVQPLTLDTLCTGQYVRCGNSPGYLEEPTVVDKQSRTETFAAAVLHVHNPRWEGVPFVLKAGKALTDRKAEVRIQFHNVPGVISDLANSLPANELVVRLQPEETIYWKVQNKVPGLGFETNQIRMDLLYATKFQQRKLPEARAAAAYERLLLDVLAGQSSNFVSAEELIHSWAIFTPVLHQLREEKVVPEPYPYGSRGPPGADELASR</sequence>
<keyword evidence="7" id="KW-0119">Carbohydrate metabolism</keyword>
<dbReference type="Gene3D" id="3.30.360.10">
    <property type="entry name" value="Dihydrodipicolinate Reductase, domain 2"/>
    <property type="match status" value="1"/>
</dbReference>
<dbReference type="GO" id="GO:0004345">
    <property type="term" value="F:glucose-6-phosphate dehydrogenase activity"/>
    <property type="evidence" value="ECO:0007669"/>
    <property type="project" value="UniProtKB-EC"/>
</dbReference>
<comment type="similarity">
    <text evidence="2">Belongs to the glucose-6-phosphate dehydrogenase family.</text>
</comment>
<feature type="domain" description="Glucose-6-phosphate dehydrogenase NAD-binding" evidence="9">
    <location>
        <begin position="3"/>
        <end position="98"/>
    </location>
</feature>
<evidence type="ECO:0000313" key="11">
    <source>
        <dbReference type="EnsemblProtists" id="EOD14173"/>
    </source>
</evidence>
<dbReference type="Proteomes" id="UP000013827">
    <property type="component" value="Unassembled WGS sequence"/>
</dbReference>
<evidence type="ECO:0000256" key="5">
    <source>
        <dbReference type="ARBA" id="ARBA00022857"/>
    </source>
</evidence>
<dbReference type="SUPFAM" id="SSF55347">
    <property type="entry name" value="Glyceraldehyde-3-phosphate dehydrogenase-like, C-terminal domain"/>
    <property type="match status" value="1"/>
</dbReference>
<dbReference type="PaxDb" id="2903-EOD14173"/>
<dbReference type="UniPathway" id="UPA00115"/>
<dbReference type="PANTHER" id="PTHR23429">
    <property type="entry name" value="GLUCOSE-6-PHOSPHATE 1-DEHYDROGENASE G6PD"/>
    <property type="match status" value="1"/>
</dbReference>
<feature type="domain" description="Glucose-6-phosphate dehydrogenase NAD-binding" evidence="9">
    <location>
        <begin position="142"/>
        <end position="176"/>
    </location>
</feature>
<dbReference type="InterPro" id="IPR019796">
    <property type="entry name" value="G6P_DH_AS"/>
</dbReference>
<dbReference type="GeneID" id="17260230"/>
<evidence type="ECO:0000256" key="1">
    <source>
        <dbReference type="ARBA" id="ARBA00004937"/>
    </source>
</evidence>
<reference evidence="11" key="2">
    <citation type="submission" date="2024-10" db="UniProtKB">
        <authorList>
            <consortium name="EnsemblProtists"/>
        </authorList>
    </citation>
    <scope>IDENTIFICATION</scope>
</reference>
<evidence type="ECO:0000259" key="9">
    <source>
        <dbReference type="Pfam" id="PF00479"/>
    </source>
</evidence>
<evidence type="ECO:0000256" key="8">
    <source>
        <dbReference type="SAM" id="MobiDB-lite"/>
    </source>
</evidence>
<protein>
    <recommendedName>
        <fullName evidence="3">glucose-6-phosphate dehydrogenase (NADP(+))</fullName>
        <ecNumber evidence="3">1.1.1.49</ecNumber>
    </recommendedName>
</protein>
<dbReference type="PANTHER" id="PTHR23429:SF0">
    <property type="entry name" value="GLUCOSE-6-PHOSPHATE 1-DEHYDROGENASE"/>
    <property type="match status" value="1"/>
</dbReference>
<dbReference type="InterPro" id="IPR036291">
    <property type="entry name" value="NAD(P)-bd_dom_sf"/>
</dbReference>
<keyword evidence="6" id="KW-0560">Oxidoreductase</keyword>
<dbReference type="EC" id="1.1.1.49" evidence="3"/>
<dbReference type="STRING" id="2903.R1BVH7"/>
<dbReference type="PIRSF" id="PIRSF000110">
    <property type="entry name" value="G6PD"/>
    <property type="match status" value="1"/>
</dbReference>
<evidence type="ECO:0000256" key="7">
    <source>
        <dbReference type="ARBA" id="ARBA00023277"/>
    </source>
</evidence>
<evidence type="ECO:0000256" key="2">
    <source>
        <dbReference type="ARBA" id="ARBA00009975"/>
    </source>
</evidence>
<organism evidence="11 12">
    <name type="scientific">Emiliania huxleyi (strain CCMP1516)</name>
    <dbReference type="NCBI Taxonomy" id="280463"/>
    <lineage>
        <taxon>Eukaryota</taxon>
        <taxon>Haptista</taxon>
        <taxon>Haptophyta</taxon>
        <taxon>Prymnesiophyceae</taxon>
        <taxon>Isochrysidales</taxon>
        <taxon>Noelaerhabdaceae</taxon>
        <taxon>Emiliania</taxon>
    </lineage>
</organism>
<accession>A0A0D3ISD8</accession>
<dbReference type="PRINTS" id="PR00079">
    <property type="entry name" value="G6PDHDRGNASE"/>
</dbReference>
<keyword evidence="12" id="KW-1185">Reference proteome</keyword>
<dbReference type="SUPFAM" id="SSF51735">
    <property type="entry name" value="NAD(P)-binding Rossmann-fold domains"/>
    <property type="match status" value="1"/>
</dbReference>
<keyword evidence="5" id="KW-0521">NADP</keyword>
<comment type="pathway">
    <text evidence="1">Carbohydrate degradation; pentose phosphate pathway; D-ribulose 5-phosphate from D-glucose 6-phosphate (oxidative stage): step 1/3.</text>
</comment>
<evidence type="ECO:0000256" key="4">
    <source>
        <dbReference type="ARBA" id="ARBA00022526"/>
    </source>
</evidence>
<keyword evidence="4" id="KW-0313">Glucose metabolism</keyword>
<evidence type="ECO:0000256" key="6">
    <source>
        <dbReference type="ARBA" id="ARBA00023002"/>
    </source>
</evidence>
<dbReference type="GO" id="GO:0050661">
    <property type="term" value="F:NADP binding"/>
    <property type="evidence" value="ECO:0007669"/>
    <property type="project" value="InterPro"/>
</dbReference>
<dbReference type="InterPro" id="IPR022674">
    <property type="entry name" value="G6P_DH_NAD-bd"/>
</dbReference>
<reference evidence="12" key="1">
    <citation type="journal article" date="2013" name="Nature">
        <title>Pan genome of the phytoplankton Emiliania underpins its global distribution.</title>
        <authorList>
            <person name="Read B.A."/>
            <person name="Kegel J."/>
            <person name="Klute M.J."/>
            <person name="Kuo A."/>
            <person name="Lefebvre S.C."/>
            <person name="Maumus F."/>
            <person name="Mayer C."/>
            <person name="Miller J."/>
            <person name="Monier A."/>
            <person name="Salamov A."/>
            <person name="Young J."/>
            <person name="Aguilar M."/>
            <person name="Claverie J.M."/>
            <person name="Frickenhaus S."/>
            <person name="Gonzalez K."/>
            <person name="Herman E.K."/>
            <person name="Lin Y.C."/>
            <person name="Napier J."/>
            <person name="Ogata H."/>
            <person name="Sarno A.F."/>
            <person name="Shmutz J."/>
            <person name="Schroeder D."/>
            <person name="de Vargas C."/>
            <person name="Verret F."/>
            <person name="von Dassow P."/>
            <person name="Valentin K."/>
            <person name="Van de Peer Y."/>
            <person name="Wheeler G."/>
            <person name="Dacks J.B."/>
            <person name="Delwiche C.F."/>
            <person name="Dyhrman S.T."/>
            <person name="Glockner G."/>
            <person name="John U."/>
            <person name="Richards T."/>
            <person name="Worden A.Z."/>
            <person name="Zhang X."/>
            <person name="Grigoriev I.V."/>
            <person name="Allen A.E."/>
            <person name="Bidle K."/>
            <person name="Borodovsky M."/>
            <person name="Bowler C."/>
            <person name="Brownlee C."/>
            <person name="Cock J.M."/>
            <person name="Elias M."/>
            <person name="Gladyshev V.N."/>
            <person name="Groth M."/>
            <person name="Guda C."/>
            <person name="Hadaegh A."/>
            <person name="Iglesias-Rodriguez M.D."/>
            <person name="Jenkins J."/>
            <person name="Jones B.M."/>
            <person name="Lawson T."/>
            <person name="Leese F."/>
            <person name="Lindquist E."/>
            <person name="Lobanov A."/>
            <person name="Lomsadze A."/>
            <person name="Malik S.B."/>
            <person name="Marsh M.E."/>
            <person name="Mackinder L."/>
            <person name="Mock T."/>
            <person name="Mueller-Roeber B."/>
            <person name="Pagarete A."/>
            <person name="Parker M."/>
            <person name="Probert I."/>
            <person name="Quesneville H."/>
            <person name="Raines C."/>
            <person name="Rensing S.A."/>
            <person name="Riano-Pachon D.M."/>
            <person name="Richier S."/>
            <person name="Rokitta S."/>
            <person name="Shiraiwa Y."/>
            <person name="Soanes D.M."/>
            <person name="van der Giezen M."/>
            <person name="Wahlund T.M."/>
            <person name="Williams B."/>
            <person name="Wilson W."/>
            <person name="Wolfe G."/>
            <person name="Wurch L.L."/>
        </authorList>
    </citation>
    <scope>NUCLEOTIDE SEQUENCE</scope>
</reference>
<evidence type="ECO:0000256" key="3">
    <source>
        <dbReference type="ARBA" id="ARBA00013019"/>
    </source>
</evidence>
<dbReference type="GO" id="GO:0006006">
    <property type="term" value="P:glucose metabolic process"/>
    <property type="evidence" value="ECO:0007669"/>
    <property type="project" value="UniProtKB-KW"/>
</dbReference>
<dbReference type="GO" id="GO:0009051">
    <property type="term" value="P:pentose-phosphate shunt, oxidative branch"/>
    <property type="evidence" value="ECO:0007669"/>
    <property type="project" value="TreeGrafter"/>
</dbReference>
<dbReference type="Pfam" id="PF02781">
    <property type="entry name" value="G6PD_C"/>
    <property type="match status" value="1"/>
</dbReference>
<dbReference type="InterPro" id="IPR001282">
    <property type="entry name" value="G6P_DH"/>
</dbReference>
<dbReference type="RefSeq" id="XP_005766602.1">
    <property type="nucleotide sequence ID" value="XM_005766545.1"/>
</dbReference>
<dbReference type="PROSITE" id="PS00069">
    <property type="entry name" value="G6P_DEHYDROGENASE"/>
    <property type="match status" value="1"/>
</dbReference>
<dbReference type="HOGENOM" id="CLU_013524_2_1_1"/>
<dbReference type="EnsemblProtists" id="EOD14173">
    <property type="protein sequence ID" value="EOD14173"/>
    <property type="gene ID" value="EMIHUDRAFT_632218"/>
</dbReference>
<evidence type="ECO:0000313" key="12">
    <source>
        <dbReference type="Proteomes" id="UP000013827"/>
    </source>
</evidence>
<feature type="region of interest" description="Disordered" evidence="8">
    <location>
        <begin position="445"/>
        <end position="464"/>
    </location>
</feature>
<dbReference type="eggNOG" id="KOG0563">
    <property type="taxonomic scope" value="Eukaryota"/>
</dbReference>
<name>A0A0D3ISD8_EMIH1</name>
<dbReference type="Gene3D" id="3.40.50.720">
    <property type="entry name" value="NAD(P)-binding Rossmann-like Domain"/>
    <property type="match status" value="2"/>
</dbReference>